<evidence type="ECO:0000256" key="4">
    <source>
        <dbReference type="ARBA" id="ARBA00023163"/>
    </source>
</evidence>
<dbReference type="InterPro" id="IPR019734">
    <property type="entry name" value="TPR_rpt"/>
</dbReference>
<dbReference type="SUPFAM" id="SSF48452">
    <property type="entry name" value="TPR-like"/>
    <property type="match status" value="2"/>
</dbReference>
<evidence type="ECO:0000313" key="8">
    <source>
        <dbReference type="EMBL" id="UWZ39456.1"/>
    </source>
</evidence>
<dbReference type="InterPro" id="IPR001867">
    <property type="entry name" value="OmpR/PhoB-type_DNA-bd"/>
</dbReference>
<dbReference type="PROSITE" id="PS51755">
    <property type="entry name" value="OMPR_PHOB"/>
    <property type="match status" value="1"/>
</dbReference>
<dbReference type="Gene3D" id="3.40.50.300">
    <property type="entry name" value="P-loop containing nucleotide triphosphate hydrolases"/>
    <property type="match status" value="1"/>
</dbReference>
<evidence type="ECO:0000256" key="2">
    <source>
        <dbReference type="ARBA" id="ARBA00023015"/>
    </source>
</evidence>
<keyword evidence="4" id="KW-0804">Transcription</keyword>
<dbReference type="SMART" id="SM01043">
    <property type="entry name" value="BTAD"/>
    <property type="match status" value="1"/>
</dbReference>
<sequence length="943" mass="102306">MQFRVLGPVQFSVGDKVLDVGPPQRCLVFAALVTDAGRLVLQETLIDRVWRQPPPQGARRTVQTHIANIRGLLRKAGATGHTPPALVRRRGGYVLDIDPDLVDVHRFRRLAAQAANADVATVERLALWREAVGLWRGAPLAALAGDWAARTRDAWHAEHRDAVLGWAYAEIEAGNPTVVISPLADLIDQYPLVETLPAMLMRALYAVGRRTDALDCYTAAQRRLDDELAEEPGAELTAVYQAILRRDADVPPPLGTAPAGVAVPAQLPPDVRGFAGRTDQLAQLDALAATVGGGATAVVISAIAGTAGAGKTALAVHWAHRNAKRFPDGQLYVDLRGFDPGGAAVDPTDAVRGFLDAVAMPPERIPTERSAQTALYRTVLADKRMLVVLDNARDSEQVRPLLPGAPGCLVLITSRNPLTSLVTATGAHPLPLDLLTPQEARELLTRRLGARRVATESDAVDALVTGCARLPLALAIVAARAATHPHFSLAALAAELHDARTRLDALADTDPTTDVRAVFSWSYVTLTPPAARLFRLLGLHPGPDIPATAAASLTGLPPSRLRPLLAELTHAHLIAEHRPGRYAFHDLLRAYATDLAQVHDSDPERRAALTRVLDHYTHTAHNADRLLRPHRDSGSIPLTPPSSGTYPQQFADHQQAMAWFSVERPVLLAVLRHAADAGLDASTCQLAWALDTFLDRQGHWSDLTAVWQAALHAARRLRDPSAQAFTHRFLAGGLSRLGRHADGHTHLQHALELYRQVGDRYGQAQIHQNLGSLWDRQGDYRKAVDHAQQSLDLYRAVGHRRGHADALNAVGWCHAQLGDHRQALLHCEQALDLLQQLGDRAGEAATWDSIGFAHHQLGNHTQAIECYRRALVLSRELGARYDEADILHQLGNIGDATGDLAAAEAAWREALAILDDLNHPDTDQLRAKLHRSPGQPARRAATT</sequence>
<dbReference type="Gene3D" id="1.10.10.10">
    <property type="entry name" value="Winged helix-like DNA-binding domain superfamily/Winged helix DNA-binding domain"/>
    <property type="match status" value="1"/>
</dbReference>
<dbReference type="SMART" id="SM00862">
    <property type="entry name" value="Trans_reg_C"/>
    <property type="match status" value="1"/>
</dbReference>
<dbReference type="SUPFAM" id="SSF52540">
    <property type="entry name" value="P-loop containing nucleoside triphosphate hydrolases"/>
    <property type="match status" value="1"/>
</dbReference>
<dbReference type="PRINTS" id="PR00364">
    <property type="entry name" value="DISEASERSIST"/>
</dbReference>
<dbReference type="PROSITE" id="PS50005">
    <property type="entry name" value="TPR"/>
    <property type="match status" value="2"/>
</dbReference>
<dbReference type="InterPro" id="IPR005158">
    <property type="entry name" value="BTAD"/>
</dbReference>
<feature type="domain" description="OmpR/PhoB-type" evidence="7">
    <location>
        <begin position="1"/>
        <end position="97"/>
    </location>
</feature>
<dbReference type="Pfam" id="PF13176">
    <property type="entry name" value="TPR_7"/>
    <property type="match status" value="1"/>
</dbReference>
<protein>
    <submittedName>
        <fullName evidence="8">Tetratricopeptide repeat protein</fullName>
    </submittedName>
</protein>
<dbReference type="Gene3D" id="1.25.40.10">
    <property type="entry name" value="Tetratricopeptide repeat domain"/>
    <property type="match status" value="2"/>
</dbReference>
<feature type="DNA-binding region" description="OmpR/PhoB-type" evidence="6">
    <location>
        <begin position="1"/>
        <end position="97"/>
    </location>
</feature>
<feature type="repeat" description="TPR" evidence="5">
    <location>
        <begin position="844"/>
        <end position="877"/>
    </location>
</feature>
<dbReference type="SMART" id="SM00028">
    <property type="entry name" value="TPR"/>
    <property type="match status" value="4"/>
</dbReference>
<dbReference type="CDD" id="cd15831">
    <property type="entry name" value="BTAD"/>
    <property type="match status" value="1"/>
</dbReference>
<dbReference type="SUPFAM" id="SSF46894">
    <property type="entry name" value="C-terminal effector domain of the bipartite response regulators"/>
    <property type="match status" value="1"/>
</dbReference>
<dbReference type="InterPro" id="IPR016032">
    <property type="entry name" value="Sig_transdc_resp-reg_C-effctor"/>
</dbReference>
<keyword evidence="9" id="KW-1185">Reference proteome</keyword>
<organism evidence="8 9">
    <name type="scientific">Dactylosporangium roseum</name>
    <dbReference type="NCBI Taxonomy" id="47989"/>
    <lineage>
        <taxon>Bacteria</taxon>
        <taxon>Bacillati</taxon>
        <taxon>Actinomycetota</taxon>
        <taxon>Actinomycetes</taxon>
        <taxon>Micromonosporales</taxon>
        <taxon>Micromonosporaceae</taxon>
        <taxon>Dactylosporangium</taxon>
    </lineage>
</organism>
<dbReference type="InterPro" id="IPR027417">
    <property type="entry name" value="P-loop_NTPase"/>
</dbReference>
<evidence type="ECO:0000313" key="9">
    <source>
        <dbReference type="Proteomes" id="UP001058271"/>
    </source>
</evidence>
<comment type="similarity">
    <text evidence="1">Belongs to the AfsR/DnrI/RedD regulatory family.</text>
</comment>
<keyword evidence="3 6" id="KW-0238">DNA-binding</keyword>
<feature type="repeat" description="TPR" evidence="5">
    <location>
        <begin position="764"/>
        <end position="797"/>
    </location>
</feature>
<gene>
    <name evidence="8" type="ORF">Drose_15175</name>
</gene>
<dbReference type="PANTHER" id="PTHR35807:SF1">
    <property type="entry name" value="TRANSCRIPTIONAL REGULATOR REDD"/>
    <property type="match status" value="1"/>
</dbReference>
<evidence type="ECO:0000259" key="7">
    <source>
        <dbReference type="PROSITE" id="PS51755"/>
    </source>
</evidence>
<evidence type="ECO:0000256" key="6">
    <source>
        <dbReference type="PROSITE-ProRule" id="PRU01091"/>
    </source>
</evidence>
<dbReference type="InterPro" id="IPR011990">
    <property type="entry name" value="TPR-like_helical_dom_sf"/>
</dbReference>
<dbReference type="EMBL" id="CP073721">
    <property type="protein sequence ID" value="UWZ39456.1"/>
    <property type="molecule type" value="Genomic_DNA"/>
</dbReference>
<evidence type="ECO:0000256" key="3">
    <source>
        <dbReference type="ARBA" id="ARBA00023125"/>
    </source>
</evidence>
<dbReference type="PANTHER" id="PTHR35807">
    <property type="entry name" value="TRANSCRIPTIONAL REGULATOR REDD-RELATED"/>
    <property type="match status" value="1"/>
</dbReference>
<proteinExistence type="inferred from homology"/>
<keyword evidence="5" id="KW-0802">TPR repeat</keyword>
<accession>A0ABY5ZBG9</accession>
<dbReference type="Pfam" id="PF03704">
    <property type="entry name" value="BTAD"/>
    <property type="match status" value="1"/>
</dbReference>
<dbReference type="Proteomes" id="UP001058271">
    <property type="component" value="Chromosome"/>
</dbReference>
<evidence type="ECO:0000256" key="1">
    <source>
        <dbReference type="ARBA" id="ARBA00005820"/>
    </source>
</evidence>
<dbReference type="InterPro" id="IPR051677">
    <property type="entry name" value="AfsR-DnrI-RedD_regulator"/>
</dbReference>
<dbReference type="Pfam" id="PF00486">
    <property type="entry name" value="Trans_reg_C"/>
    <property type="match status" value="1"/>
</dbReference>
<name>A0ABY5ZBG9_9ACTN</name>
<reference evidence="8" key="1">
    <citation type="submission" date="2021-04" db="EMBL/GenBank/DDBJ databases">
        <title>Biosynthetic gene clusters of Dactylosporangioum roseum.</title>
        <authorList>
            <person name="Hartkoorn R.C."/>
            <person name="Beaudoing E."/>
            <person name="Hot D."/>
            <person name="Moureu S."/>
        </authorList>
    </citation>
    <scope>NUCLEOTIDE SEQUENCE</scope>
    <source>
        <strain evidence="8">NRRL B-16295</strain>
    </source>
</reference>
<dbReference type="RefSeq" id="WP_260728868.1">
    <property type="nucleotide sequence ID" value="NZ_BAAABS010000089.1"/>
</dbReference>
<dbReference type="InterPro" id="IPR036388">
    <property type="entry name" value="WH-like_DNA-bd_sf"/>
</dbReference>
<keyword evidence="2" id="KW-0805">Transcription regulation</keyword>
<evidence type="ECO:0000256" key="5">
    <source>
        <dbReference type="PROSITE-ProRule" id="PRU00339"/>
    </source>
</evidence>
<dbReference type="Pfam" id="PF13424">
    <property type="entry name" value="TPR_12"/>
    <property type="match status" value="2"/>
</dbReference>